<organism evidence="1">
    <name type="scientific">Edaphobacter paludis</name>
    <dbReference type="NCBI Taxonomy" id="3035702"/>
    <lineage>
        <taxon>Bacteria</taxon>
        <taxon>Pseudomonadati</taxon>
        <taxon>Acidobacteriota</taxon>
        <taxon>Terriglobia</taxon>
        <taxon>Terriglobales</taxon>
        <taxon>Acidobacteriaceae</taxon>
        <taxon>Edaphobacter</taxon>
    </lineage>
</organism>
<proteinExistence type="predicted"/>
<gene>
    <name evidence="1" type="ORF">P8936_12155</name>
</gene>
<protein>
    <submittedName>
        <fullName evidence="1">Uncharacterized protein</fullName>
    </submittedName>
</protein>
<reference evidence="1" key="1">
    <citation type="submission" date="2023-03" db="EMBL/GenBank/DDBJ databases">
        <title>Edaphobacter sp.</title>
        <authorList>
            <person name="Huber K.J."/>
            <person name="Papendorf J."/>
            <person name="Pilke C."/>
            <person name="Bunk B."/>
            <person name="Sproeer C."/>
            <person name="Pester M."/>
        </authorList>
    </citation>
    <scope>NUCLEOTIDE SEQUENCE</scope>
    <source>
        <strain evidence="1">DSM 109920</strain>
    </source>
</reference>
<sequence>MPLTISMKGVNIMDIFKYVSAAQVAELEAVAKVMADFRKTKLPSFQPDLSSFTIDPAIYTHVF</sequence>
<dbReference type="EMBL" id="CP121195">
    <property type="protein sequence ID" value="XBH12443.1"/>
    <property type="molecule type" value="Genomic_DNA"/>
</dbReference>
<dbReference type="AlphaFoldDB" id="A0AAU7D3W4"/>
<name>A0AAU7D3W4_9BACT</name>
<dbReference type="RefSeq" id="WP_348269465.1">
    <property type="nucleotide sequence ID" value="NZ_CP121195.1"/>
</dbReference>
<accession>A0AAU7D3W4</accession>
<evidence type="ECO:0000313" key="1">
    <source>
        <dbReference type="EMBL" id="XBH12443.1"/>
    </source>
</evidence>